<evidence type="ECO:0000256" key="3">
    <source>
        <dbReference type="ARBA" id="ARBA00022448"/>
    </source>
</evidence>
<sequence length="533" mass="55453">MSINLAAAAGNPGLNVSIFVGVVAITLFIVYRVSSRNTTTADYYAAGGAFSGMQNGIALSGDYLSAASFLGIAGAIAIYGYDGFLFSIGFLVAWLVPLLLVAERFRNTGRFTMGDVVSFRMRQRPVRAAAANATLVISFFYMLAQMAGAGGLVALLLDVHTKGGQALVICVVGAIMVLYVLVGGMKGTTWVQIVKAVLLLVCVSLMSVFLLGKFGFDLGSLLGRAADKNALSNLVLEPGARYGKTETTKLDFVSLSLALVLGAAALPHVLMRFYTVPNAYQARRSVVWAIWAMVFFYLSTLVIGYGASALVGSDAIVNAPGGENSAVPLLAFHIGGTVLLGLVSAIAFTTILAVVAGLTLTASASFAHDVYANVLKRGNPEPGSEIKVARLTAIVIGCLAVGGGILATGQNVAFLVALAFALAASANLPAIIYTLFWRRFNTTGTLWSIYGGLASCLVLILFSPVVSGAPTSIIPGIDFALFPLSNPGLVSIPLSFALGIAGTFVGERKGTGKDDPDRDDEMEVRSVTGLGSD</sequence>
<dbReference type="OrthoDB" id="9764416at2"/>
<evidence type="ECO:0000256" key="10">
    <source>
        <dbReference type="SAM" id="MobiDB-lite"/>
    </source>
</evidence>
<dbReference type="KEGG" id="kphy:AOZ06_21010"/>
<dbReference type="InterPro" id="IPR001734">
    <property type="entry name" value="Na/solute_symporter"/>
</dbReference>
<gene>
    <name evidence="12" type="ORF">AOZ06_21010</name>
</gene>
<keyword evidence="7 11" id="KW-1133">Transmembrane helix</keyword>
<dbReference type="Gene3D" id="1.20.1730.10">
    <property type="entry name" value="Sodium/glucose cotransporter"/>
    <property type="match status" value="1"/>
</dbReference>
<feature type="transmembrane region" description="Helical" evidence="11">
    <location>
        <begin position="286"/>
        <end position="307"/>
    </location>
</feature>
<feature type="transmembrane region" description="Helical" evidence="11">
    <location>
        <begin position="163"/>
        <end position="181"/>
    </location>
</feature>
<comment type="subcellular location">
    <subcellularLocation>
        <location evidence="1">Cell membrane</location>
        <topology evidence="1">Multi-pass membrane protein</topology>
    </subcellularLocation>
</comment>
<feature type="transmembrane region" description="Helical" evidence="11">
    <location>
        <begin position="487"/>
        <end position="506"/>
    </location>
</feature>
<keyword evidence="5 11" id="KW-0812">Transmembrane</keyword>
<evidence type="ECO:0000256" key="7">
    <source>
        <dbReference type="ARBA" id="ARBA00022989"/>
    </source>
</evidence>
<dbReference type="InterPro" id="IPR050277">
    <property type="entry name" value="Sodium:Solute_Symporter"/>
</dbReference>
<dbReference type="GO" id="GO:0015123">
    <property type="term" value="F:acetate transmembrane transporter activity"/>
    <property type="evidence" value="ECO:0007669"/>
    <property type="project" value="TreeGrafter"/>
</dbReference>
<organism evidence="12 13">
    <name type="scientific">Kibdelosporangium phytohabitans</name>
    <dbReference type="NCBI Taxonomy" id="860235"/>
    <lineage>
        <taxon>Bacteria</taxon>
        <taxon>Bacillati</taxon>
        <taxon>Actinomycetota</taxon>
        <taxon>Actinomycetes</taxon>
        <taxon>Pseudonocardiales</taxon>
        <taxon>Pseudonocardiaceae</taxon>
        <taxon>Kibdelosporangium</taxon>
    </lineage>
</organism>
<evidence type="ECO:0000256" key="11">
    <source>
        <dbReference type="SAM" id="Phobius"/>
    </source>
</evidence>
<proteinExistence type="inferred from homology"/>
<feature type="region of interest" description="Disordered" evidence="10">
    <location>
        <begin position="509"/>
        <end position="533"/>
    </location>
</feature>
<dbReference type="RefSeq" id="WP_054290970.1">
    <property type="nucleotide sequence ID" value="NZ_CP012752.1"/>
</dbReference>
<feature type="transmembrane region" description="Helical" evidence="11">
    <location>
        <begin position="193"/>
        <end position="212"/>
    </location>
</feature>
<dbReference type="PANTHER" id="PTHR48086:SF6">
    <property type="entry name" value="CATION_ACETATE SYMPORTER ACTP"/>
    <property type="match status" value="1"/>
</dbReference>
<dbReference type="AlphaFoldDB" id="A0A0N9HZS8"/>
<comment type="similarity">
    <text evidence="2 9">Belongs to the sodium:solute symporter (SSF) (TC 2.A.21) family.</text>
</comment>
<dbReference type="PROSITE" id="PS50283">
    <property type="entry name" value="NA_SOLUT_SYMP_3"/>
    <property type="match status" value="1"/>
</dbReference>
<evidence type="ECO:0000256" key="2">
    <source>
        <dbReference type="ARBA" id="ARBA00006434"/>
    </source>
</evidence>
<dbReference type="STRING" id="860235.AOZ06_21010"/>
<name>A0A0N9HZS8_9PSEU</name>
<evidence type="ECO:0000256" key="9">
    <source>
        <dbReference type="RuleBase" id="RU362091"/>
    </source>
</evidence>
<evidence type="ECO:0000313" key="12">
    <source>
        <dbReference type="EMBL" id="ALG09066.1"/>
    </source>
</evidence>
<keyword evidence="4" id="KW-1003">Cell membrane</keyword>
<keyword evidence="3" id="KW-0813">Transport</keyword>
<reference evidence="12 13" key="1">
    <citation type="submission" date="2015-07" db="EMBL/GenBank/DDBJ databases">
        <title>Genome sequencing of Kibdelosporangium phytohabitans.</title>
        <authorList>
            <person name="Qin S."/>
            <person name="Xing K."/>
        </authorList>
    </citation>
    <scope>NUCLEOTIDE SEQUENCE [LARGE SCALE GENOMIC DNA]</scope>
    <source>
        <strain evidence="12 13">KLBMP1111</strain>
    </source>
</reference>
<evidence type="ECO:0000313" key="13">
    <source>
        <dbReference type="Proteomes" id="UP000063699"/>
    </source>
</evidence>
<feature type="transmembrane region" description="Helical" evidence="11">
    <location>
        <begin position="413"/>
        <end position="435"/>
    </location>
</feature>
<dbReference type="GO" id="GO:0005886">
    <property type="term" value="C:plasma membrane"/>
    <property type="evidence" value="ECO:0007669"/>
    <property type="project" value="UniProtKB-SubCell"/>
</dbReference>
<feature type="transmembrane region" description="Helical" evidence="11">
    <location>
        <begin position="447"/>
        <end position="467"/>
    </location>
</feature>
<feature type="transmembrane region" description="Helical" evidence="11">
    <location>
        <begin position="12"/>
        <end position="31"/>
    </location>
</feature>
<feature type="transmembrane region" description="Helical" evidence="11">
    <location>
        <begin position="129"/>
        <end position="157"/>
    </location>
</feature>
<feature type="transmembrane region" description="Helical" evidence="11">
    <location>
        <begin position="388"/>
        <end position="407"/>
    </location>
</feature>
<keyword evidence="6" id="KW-0769">Symport</keyword>
<feature type="transmembrane region" description="Helical" evidence="11">
    <location>
        <begin position="57"/>
        <end position="78"/>
    </location>
</feature>
<dbReference type="InterPro" id="IPR038377">
    <property type="entry name" value="Na/Glc_symporter_sf"/>
</dbReference>
<dbReference type="Proteomes" id="UP000063699">
    <property type="component" value="Chromosome"/>
</dbReference>
<feature type="transmembrane region" description="Helical" evidence="11">
    <location>
        <begin position="338"/>
        <end position="367"/>
    </location>
</feature>
<feature type="transmembrane region" description="Helical" evidence="11">
    <location>
        <begin position="84"/>
        <end position="102"/>
    </location>
</feature>
<evidence type="ECO:0000256" key="5">
    <source>
        <dbReference type="ARBA" id="ARBA00022692"/>
    </source>
</evidence>
<dbReference type="GO" id="GO:0006847">
    <property type="term" value="P:plasma membrane acetate transport"/>
    <property type="evidence" value="ECO:0007669"/>
    <property type="project" value="TreeGrafter"/>
</dbReference>
<keyword evidence="13" id="KW-1185">Reference proteome</keyword>
<dbReference type="EMBL" id="CP012752">
    <property type="protein sequence ID" value="ALG09066.1"/>
    <property type="molecule type" value="Genomic_DNA"/>
</dbReference>
<dbReference type="GO" id="GO:0015293">
    <property type="term" value="F:symporter activity"/>
    <property type="evidence" value="ECO:0007669"/>
    <property type="project" value="UniProtKB-KW"/>
</dbReference>
<evidence type="ECO:0000256" key="8">
    <source>
        <dbReference type="ARBA" id="ARBA00023136"/>
    </source>
</evidence>
<accession>A0A0N9HZS8</accession>
<feature type="transmembrane region" description="Helical" evidence="11">
    <location>
        <begin position="252"/>
        <end position="274"/>
    </location>
</feature>
<protein>
    <submittedName>
        <fullName evidence="12">Acetate permease</fullName>
    </submittedName>
</protein>
<dbReference type="PANTHER" id="PTHR48086">
    <property type="entry name" value="SODIUM/PROLINE SYMPORTER-RELATED"/>
    <property type="match status" value="1"/>
</dbReference>
<evidence type="ECO:0000256" key="1">
    <source>
        <dbReference type="ARBA" id="ARBA00004651"/>
    </source>
</evidence>
<dbReference type="CDD" id="cd11480">
    <property type="entry name" value="SLC5sbd_u4"/>
    <property type="match status" value="1"/>
</dbReference>
<evidence type="ECO:0000256" key="4">
    <source>
        <dbReference type="ARBA" id="ARBA00022475"/>
    </source>
</evidence>
<evidence type="ECO:0000256" key="6">
    <source>
        <dbReference type="ARBA" id="ARBA00022847"/>
    </source>
</evidence>
<dbReference type="Pfam" id="PF00474">
    <property type="entry name" value="SSF"/>
    <property type="match status" value="1"/>
</dbReference>
<keyword evidence="8 11" id="KW-0472">Membrane</keyword>